<comment type="caution">
    <text evidence="1">The sequence shown here is derived from an EMBL/GenBank/DDBJ whole genome shotgun (WGS) entry which is preliminary data.</text>
</comment>
<dbReference type="Pfam" id="PF19785">
    <property type="entry name" value="UPF0738"/>
    <property type="match status" value="1"/>
</dbReference>
<proteinExistence type="predicted"/>
<evidence type="ECO:0000313" key="1">
    <source>
        <dbReference type="EMBL" id="MBB5149236.1"/>
    </source>
</evidence>
<dbReference type="Proteomes" id="UP000557217">
    <property type="component" value="Unassembled WGS sequence"/>
</dbReference>
<protein>
    <submittedName>
        <fullName evidence="1">Uncharacterized protein</fullName>
    </submittedName>
</protein>
<keyword evidence="2" id="KW-1185">Reference proteome</keyword>
<dbReference type="AlphaFoldDB" id="A0A840Q2H4"/>
<dbReference type="EMBL" id="JACHGZ010000017">
    <property type="protein sequence ID" value="MBB5149236.1"/>
    <property type="molecule type" value="Genomic_DNA"/>
</dbReference>
<name>A0A840Q2H4_URETH</name>
<dbReference type="RefSeq" id="WP_016838236.1">
    <property type="nucleotide sequence ID" value="NZ_AP018335.1"/>
</dbReference>
<gene>
    <name evidence="1" type="ORF">HNR36_001626</name>
</gene>
<reference evidence="1 2" key="1">
    <citation type="submission" date="2020-08" db="EMBL/GenBank/DDBJ databases">
        <title>Genomic Encyclopedia of Type Strains, Phase IV (KMG-IV): sequencing the most valuable type-strain genomes for metagenomic binning, comparative biology and taxonomic classification.</title>
        <authorList>
            <person name="Goeker M."/>
        </authorList>
    </citation>
    <scope>NUCLEOTIDE SEQUENCE [LARGE SCALE GENOMIC DNA]</scope>
    <source>
        <strain evidence="1 2">DSM 10633</strain>
    </source>
</reference>
<organism evidence="1 2">
    <name type="scientific">Ureibacillus thermosphaericus</name>
    <dbReference type="NCBI Taxonomy" id="51173"/>
    <lineage>
        <taxon>Bacteria</taxon>
        <taxon>Bacillati</taxon>
        <taxon>Bacillota</taxon>
        <taxon>Bacilli</taxon>
        <taxon>Bacillales</taxon>
        <taxon>Caryophanaceae</taxon>
        <taxon>Ureibacillus</taxon>
    </lineage>
</organism>
<dbReference type="InterPro" id="IPR020908">
    <property type="entry name" value="UPF0738"/>
</dbReference>
<evidence type="ECO:0000313" key="2">
    <source>
        <dbReference type="Proteomes" id="UP000557217"/>
    </source>
</evidence>
<sequence length="128" mass="15158">MRNVYVVDDYRFENDELYFSLNKNHSKIQIQPAGQVLTDSDELAFIYVVEEDNEYSYLQFPKKVWHALVEMIKKKKDPILILDNESILLHNFSNELEMLIYNIEGNGNYGDEFVQAVEETFREILEAQ</sequence>
<accession>A0A840Q2H4</accession>